<dbReference type="Proteomes" id="UP000094197">
    <property type="component" value="Chromosome 2"/>
</dbReference>
<evidence type="ECO:0000313" key="3">
    <source>
        <dbReference type="Proteomes" id="UP000094197"/>
    </source>
</evidence>
<dbReference type="OrthoDB" id="314254at2"/>
<accession>A0A1D7V434</accession>
<evidence type="ECO:0008006" key="4">
    <source>
        <dbReference type="Google" id="ProtNLM"/>
    </source>
</evidence>
<feature type="transmembrane region" description="Helical" evidence="1">
    <location>
        <begin position="176"/>
        <end position="205"/>
    </location>
</feature>
<feature type="transmembrane region" description="Helical" evidence="1">
    <location>
        <begin position="339"/>
        <end position="356"/>
    </location>
</feature>
<organism evidence="2 3">
    <name type="scientific">Leptospira tipperaryensis</name>
    <dbReference type="NCBI Taxonomy" id="2564040"/>
    <lineage>
        <taxon>Bacteria</taxon>
        <taxon>Pseudomonadati</taxon>
        <taxon>Spirochaetota</taxon>
        <taxon>Spirochaetia</taxon>
        <taxon>Leptospirales</taxon>
        <taxon>Leptospiraceae</taxon>
        <taxon>Leptospira</taxon>
    </lineage>
</organism>
<feature type="transmembrane region" description="Helical" evidence="1">
    <location>
        <begin position="284"/>
        <end position="305"/>
    </location>
</feature>
<evidence type="ECO:0000313" key="2">
    <source>
        <dbReference type="EMBL" id="AOP36610.1"/>
    </source>
</evidence>
<reference evidence="2 3" key="1">
    <citation type="submission" date="2016-04" db="EMBL/GenBank/DDBJ databases">
        <title>Complete genome seqeunce of Leptospira alstonii serovar Room22.</title>
        <authorList>
            <person name="Nally J.E."/>
            <person name="Bayles D.O."/>
            <person name="Hurley D."/>
            <person name="Fanning S."/>
            <person name="McMahon B.J."/>
            <person name="Arent Z."/>
        </authorList>
    </citation>
    <scope>NUCLEOTIDE SEQUENCE [LARGE SCALE GENOMIC DNA]</scope>
    <source>
        <strain evidence="2 3">GWTS #1</strain>
    </source>
</reference>
<dbReference type="KEGG" id="laj:A0128_21675"/>
<sequence length="513" mass="58400">MLKYGLTLILFFVSLFVSLALSPEGIYQNSDILYLPALALDLFRDGGNFLSWSFTPSPYFFPDFPIVSVLFLIFANAQKALLVFAFLQTILFTVLMERFWIFQREEKKRNQLSKRDSRRIKSWILLFVSFLLLAAPNFPTLYILFLPSIHASAFLVTLYAWPLLHTQLEKRQKVILFVWIVLTVASDRILAVELVFPGILAGFLFSSRKDSDFSWKRFFPESSKILLFAGIAGLILHAILKSFLYIEKPGKIPALVAFAQAQKDGVRFFTEAQTWIESGFKENFPVPAVLFILLLIALIFGLARIRKNKTTAFLFFFFAILTVAPIASGSYVDQYSLRYAAPALILAPFFLISIAGFPKRNLTLGIFLLFLLLWKIGEKSPEGFENRLIRLAQWVPQETVCLDEIAKKEPITLAVADFWTAKKILVFSEKKIHALHVTYGTLEGSHTISNRDWYLKNNSGTFAVFTKGLGEDRVLEVYGVPSTKEACGETSVFLYKDSTKIQEALKRPFQKTK</sequence>
<keyword evidence="3" id="KW-1185">Reference proteome</keyword>
<name>A0A1D7V434_9LEPT</name>
<evidence type="ECO:0000256" key="1">
    <source>
        <dbReference type="SAM" id="Phobius"/>
    </source>
</evidence>
<dbReference type="EMBL" id="CP015218">
    <property type="protein sequence ID" value="AOP36610.1"/>
    <property type="molecule type" value="Genomic_DNA"/>
</dbReference>
<keyword evidence="1" id="KW-0812">Transmembrane</keyword>
<proteinExistence type="predicted"/>
<feature type="transmembrane region" description="Helical" evidence="1">
    <location>
        <begin position="225"/>
        <end position="246"/>
    </location>
</feature>
<dbReference type="RefSeq" id="WP_069609825.1">
    <property type="nucleotide sequence ID" value="NZ_CP015218.1"/>
</dbReference>
<feature type="transmembrane region" description="Helical" evidence="1">
    <location>
        <begin position="122"/>
        <end position="138"/>
    </location>
</feature>
<gene>
    <name evidence="2" type="ORF">A0128_21675</name>
</gene>
<keyword evidence="1" id="KW-1133">Transmembrane helix</keyword>
<feature type="transmembrane region" description="Helical" evidence="1">
    <location>
        <begin position="80"/>
        <end position="101"/>
    </location>
</feature>
<keyword evidence="1" id="KW-0472">Membrane</keyword>
<protein>
    <recommendedName>
        <fullName evidence="4">Glycosyltransferase RgtA/B/C/D-like domain-containing protein</fullName>
    </recommendedName>
</protein>
<dbReference type="AlphaFoldDB" id="A0A1D7V434"/>
<feature type="transmembrane region" description="Helical" evidence="1">
    <location>
        <begin position="311"/>
        <end position="332"/>
    </location>
</feature>